<sequence length="69" mass="7587">CWAQPLPSSVCMPHPLPGPRSVMLQHTVVILWGNLWGALWVPAPCTPAMPSSWPLASWQDSGLPWLQVC</sequence>
<feature type="non-terminal residue" evidence="1">
    <location>
        <position position="69"/>
    </location>
</feature>
<name>A0A699Z994_HAELA</name>
<comment type="caution">
    <text evidence="1">The sequence shown here is derived from an EMBL/GenBank/DDBJ whole genome shotgun (WGS) entry which is preliminary data.</text>
</comment>
<reference evidence="1 2" key="1">
    <citation type="submission" date="2020-02" db="EMBL/GenBank/DDBJ databases">
        <title>Draft genome sequence of Haematococcus lacustris strain NIES-144.</title>
        <authorList>
            <person name="Morimoto D."/>
            <person name="Nakagawa S."/>
            <person name="Yoshida T."/>
            <person name="Sawayama S."/>
        </authorList>
    </citation>
    <scope>NUCLEOTIDE SEQUENCE [LARGE SCALE GENOMIC DNA]</scope>
    <source>
        <strain evidence="1 2">NIES-144</strain>
    </source>
</reference>
<keyword evidence="2" id="KW-1185">Reference proteome</keyword>
<evidence type="ECO:0000313" key="2">
    <source>
        <dbReference type="Proteomes" id="UP000485058"/>
    </source>
</evidence>
<gene>
    <name evidence="1" type="ORF">HaLaN_15605</name>
</gene>
<feature type="non-terminal residue" evidence="1">
    <location>
        <position position="1"/>
    </location>
</feature>
<dbReference type="AlphaFoldDB" id="A0A699Z994"/>
<organism evidence="1 2">
    <name type="scientific">Haematococcus lacustris</name>
    <name type="common">Green alga</name>
    <name type="synonym">Haematococcus pluvialis</name>
    <dbReference type="NCBI Taxonomy" id="44745"/>
    <lineage>
        <taxon>Eukaryota</taxon>
        <taxon>Viridiplantae</taxon>
        <taxon>Chlorophyta</taxon>
        <taxon>core chlorophytes</taxon>
        <taxon>Chlorophyceae</taxon>
        <taxon>CS clade</taxon>
        <taxon>Chlamydomonadales</taxon>
        <taxon>Haematococcaceae</taxon>
        <taxon>Haematococcus</taxon>
    </lineage>
</organism>
<dbReference type="Proteomes" id="UP000485058">
    <property type="component" value="Unassembled WGS sequence"/>
</dbReference>
<dbReference type="EMBL" id="BLLF01001349">
    <property type="protein sequence ID" value="GFH18751.1"/>
    <property type="molecule type" value="Genomic_DNA"/>
</dbReference>
<proteinExistence type="predicted"/>
<evidence type="ECO:0000313" key="1">
    <source>
        <dbReference type="EMBL" id="GFH18751.1"/>
    </source>
</evidence>
<protein>
    <submittedName>
        <fullName evidence="1">Uncharacterized protein</fullName>
    </submittedName>
</protein>
<accession>A0A699Z994</accession>